<proteinExistence type="predicted"/>
<feature type="chain" id="PRO_5037763187" evidence="2">
    <location>
        <begin position="24"/>
        <end position="152"/>
    </location>
</feature>
<keyword evidence="4" id="KW-1185">Reference proteome</keyword>
<accession>A0A940X3N6</accession>
<evidence type="ECO:0000256" key="1">
    <source>
        <dbReference type="SAM" id="MobiDB-lite"/>
    </source>
</evidence>
<evidence type="ECO:0000313" key="3">
    <source>
        <dbReference type="EMBL" id="MBP3984681.1"/>
    </source>
</evidence>
<gene>
    <name evidence="3" type="ORF">J5837_09645</name>
</gene>
<dbReference type="InterPro" id="IPR021455">
    <property type="entry name" value="DUF3106"/>
</dbReference>
<dbReference type="AlphaFoldDB" id="A0A940X3N6"/>
<keyword evidence="2" id="KW-0732">Signal</keyword>
<feature type="region of interest" description="Disordered" evidence="1">
    <location>
        <begin position="65"/>
        <end position="94"/>
    </location>
</feature>
<comment type="caution">
    <text evidence="3">The sequence shown here is derived from an EMBL/GenBank/DDBJ whole genome shotgun (WGS) entry which is preliminary data.</text>
</comment>
<evidence type="ECO:0000256" key="2">
    <source>
        <dbReference type="SAM" id="SignalP"/>
    </source>
</evidence>
<name>A0A940X3N6_9GAMM</name>
<sequence>MNKTNIRLSFLLALGLLCGNALAQAAPAGNLPEWDKLTPQQRETLISPMRDRWNSSPEERARMFEHANRWKSMTPEQRQQARKGMRRFEHMGPEQRREARALFFKMRGMTPEQRQQLRNQWGKMTPEQRREWMDKNASKQDDMPPIPPPPRN</sequence>
<feature type="signal peptide" evidence="2">
    <location>
        <begin position="1"/>
        <end position="23"/>
    </location>
</feature>
<dbReference type="RefSeq" id="WP_210536547.1">
    <property type="nucleotide sequence ID" value="NZ_JAGKTC010000002.1"/>
</dbReference>
<dbReference type="EMBL" id="JAGKTC010000002">
    <property type="protein sequence ID" value="MBP3984681.1"/>
    <property type="molecule type" value="Genomic_DNA"/>
</dbReference>
<dbReference type="Proteomes" id="UP000673447">
    <property type="component" value="Unassembled WGS sequence"/>
</dbReference>
<feature type="region of interest" description="Disordered" evidence="1">
    <location>
        <begin position="108"/>
        <end position="152"/>
    </location>
</feature>
<reference evidence="3" key="2">
    <citation type="submission" date="2021-03" db="EMBL/GenBank/DDBJ databases">
        <authorList>
            <person name="Cao W."/>
        </authorList>
    </citation>
    <scope>NUCLEOTIDE SEQUENCE</scope>
    <source>
        <strain evidence="3">110414</strain>
    </source>
</reference>
<feature type="compositionally biased region" description="Basic and acidic residues" evidence="1">
    <location>
        <begin position="126"/>
        <end position="142"/>
    </location>
</feature>
<organism evidence="3 4">
    <name type="scientific">Pseudoxanthomonas helianthi</name>
    <dbReference type="NCBI Taxonomy" id="1453541"/>
    <lineage>
        <taxon>Bacteria</taxon>
        <taxon>Pseudomonadati</taxon>
        <taxon>Pseudomonadota</taxon>
        <taxon>Gammaproteobacteria</taxon>
        <taxon>Lysobacterales</taxon>
        <taxon>Lysobacteraceae</taxon>
        <taxon>Pseudoxanthomonas</taxon>
    </lineage>
</organism>
<evidence type="ECO:0000313" key="4">
    <source>
        <dbReference type="Proteomes" id="UP000673447"/>
    </source>
</evidence>
<protein>
    <submittedName>
        <fullName evidence="3">DUF3106 domain-containing protein</fullName>
    </submittedName>
</protein>
<dbReference type="Pfam" id="PF11304">
    <property type="entry name" value="DUF3106"/>
    <property type="match status" value="1"/>
</dbReference>
<reference evidence="3" key="1">
    <citation type="journal article" date="2016" name="Int. J. Syst. Evol. Microbiol.">
        <title>Pseudoxanthomonas helianthi sp. nov., isolated from roots of Jerusalem artichoke (Helianthus tuberosus).</title>
        <authorList>
            <person name="Kittiwongwattana C."/>
            <person name="Thawai C."/>
        </authorList>
    </citation>
    <scope>NUCLEOTIDE SEQUENCE</scope>
    <source>
        <strain evidence="3">110414</strain>
    </source>
</reference>